<evidence type="ECO:0000256" key="1">
    <source>
        <dbReference type="SAM" id="MobiDB-lite"/>
    </source>
</evidence>
<evidence type="ECO:0000313" key="3">
    <source>
        <dbReference type="WBParaSite" id="MhA1_Contig1146.frz3.gene7"/>
    </source>
</evidence>
<keyword evidence="2" id="KW-1185">Reference proteome</keyword>
<dbReference type="WBParaSite" id="MhA1_Contig1146.frz3.gene7">
    <property type="protein sequence ID" value="MhA1_Contig1146.frz3.gene7"/>
    <property type="gene ID" value="MhA1_Contig1146.frz3.gene7"/>
</dbReference>
<name>A0A1I8AZ51_MELHA</name>
<organism evidence="2 3">
    <name type="scientific">Meloidogyne hapla</name>
    <name type="common">Root-knot nematode worm</name>
    <dbReference type="NCBI Taxonomy" id="6305"/>
    <lineage>
        <taxon>Eukaryota</taxon>
        <taxon>Metazoa</taxon>
        <taxon>Ecdysozoa</taxon>
        <taxon>Nematoda</taxon>
        <taxon>Chromadorea</taxon>
        <taxon>Rhabditida</taxon>
        <taxon>Tylenchina</taxon>
        <taxon>Tylenchomorpha</taxon>
        <taxon>Tylenchoidea</taxon>
        <taxon>Meloidogynidae</taxon>
        <taxon>Meloidogyninae</taxon>
        <taxon>Meloidogyne</taxon>
    </lineage>
</organism>
<proteinExistence type="predicted"/>
<dbReference type="Proteomes" id="UP000095281">
    <property type="component" value="Unplaced"/>
</dbReference>
<reference evidence="3" key="1">
    <citation type="submission" date="2016-11" db="UniProtKB">
        <authorList>
            <consortium name="WormBaseParasite"/>
        </authorList>
    </citation>
    <scope>IDENTIFICATION</scope>
</reference>
<protein>
    <submittedName>
        <fullName evidence="3">Uncharacterized protein</fullName>
    </submittedName>
</protein>
<accession>A0A1I8AZ51</accession>
<feature type="region of interest" description="Disordered" evidence="1">
    <location>
        <begin position="115"/>
        <end position="135"/>
    </location>
</feature>
<sequence length="325" mass="38206">MDEQAFSNQQMRGNVQYNVSQTHQIQQSRDQQIYQQQYQQVRQPIYHQQNVNYQKSYDGSQYIHGNQQQSLYNQQSYQMGYNQQQATSTQYYTIPDDDDSIIVAENCVVMTSDPSPEQLMTPQSSIGTHYPPEQQQTPRYQYVSSINDGVPSSTFYGQVRPQQQHREPHYVVVDPLTYSAGFQQIHSQQSTQKPTQQRQIVHSALQVQRRNVPFEEEEEEIEVSDEEDEWLQQNMIQTTSQQRQRINLNEPRMTRAARRKQNFEIKSRPEKQKKIDVQRKICSDIFSDEVEKQEDSVQKFEKKTISGTWAAVSPKKEVQAEKPLL</sequence>
<dbReference type="AlphaFoldDB" id="A0A1I8AZ51"/>
<evidence type="ECO:0000313" key="2">
    <source>
        <dbReference type="Proteomes" id="UP000095281"/>
    </source>
</evidence>